<dbReference type="SUPFAM" id="SSF56784">
    <property type="entry name" value="HAD-like"/>
    <property type="match status" value="1"/>
</dbReference>
<dbReference type="InterPro" id="IPR006379">
    <property type="entry name" value="HAD-SF_hydro_IIB"/>
</dbReference>
<keyword evidence="4" id="KW-0460">Magnesium</keyword>
<dbReference type="InterPro" id="IPR044651">
    <property type="entry name" value="OTSB-like"/>
</dbReference>
<dbReference type="Gene3D" id="3.30.70.1020">
    <property type="entry name" value="Trehalose-6-phosphate phosphatase related protein, domain 2"/>
    <property type="match status" value="1"/>
</dbReference>
<dbReference type="InterPro" id="IPR003337">
    <property type="entry name" value="Trehalose_PPase"/>
</dbReference>
<organism evidence="6 7">
    <name type="scientific">Pseudosulfitobacter pseudonitzschiae</name>
    <dbReference type="NCBI Taxonomy" id="1402135"/>
    <lineage>
        <taxon>Bacteria</taxon>
        <taxon>Pseudomonadati</taxon>
        <taxon>Pseudomonadota</taxon>
        <taxon>Alphaproteobacteria</taxon>
        <taxon>Rhodobacterales</taxon>
        <taxon>Roseobacteraceae</taxon>
        <taxon>Pseudosulfitobacter</taxon>
    </lineage>
</organism>
<evidence type="ECO:0000256" key="3">
    <source>
        <dbReference type="ARBA" id="ARBA00022801"/>
    </source>
</evidence>
<dbReference type="NCBIfam" id="TIGR00685">
    <property type="entry name" value="T6PP"/>
    <property type="match status" value="1"/>
</dbReference>
<protein>
    <recommendedName>
        <fullName evidence="4">Trehalose 6-phosphate phosphatase</fullName>
        <ecNumber evidence="4">3.1.3.12</ecNumber>
    </recommendedName>
</protein>
<accession>A0A221JX58</accession>
<comment type="function">
    <text evidence="4">Removes the phosphate from trehalose 6-phosphate to produce free trehalose.</text>
</comment>
<evidence type="ECO:0000256" key="5">
    <source>
        <dbReference type="SAM" id="MobiDB-lite"/>
    </source>
</evidence>
<dbReference type="GO" id="GO:0004805">
    <property type="term" value="F:trehalose-phosphatase activity"/>
    <property type="evidence" value="ECO:0007669"/>
    <property type="project" value="UniProtKB-EC"/>
</dbReference>
<proteinExistence type="inferred from homology"/>
<reference evidence="6 7" key="1">
    <citation type="submission" date="2017-07" db="EMBL/GenBank/DDBJ databases">
        <title>Genome Sequence of Sulfitobacter pseudonitzschiae Strain SMR1 Isolated from a culture of the Diatom Skeletonema marinoi.</title>
        <authorList>
            <person name="Topel M."/>
            <person name="Pinder M.I.M."/>
            <person name="Johansson O.N."/>
            <person name="Kourtchenko O."/>
            <person name="Godhe A."/>
            <person name="Clarke A.K."/>
        </authorList>
    </citation>
    <scope>NUCLEOTIDE SEQUENCE [LARGE SCALE GENOMIC DNA]</scope>
    <source>
        <strain evidence="6 7">SMR1</strain>
    </source>
</reference>
<dbReference type="PANTHER" id="PTHR43768">
    <property type="entry name" value="TREHALOSE 6-PHOSPHATE PHOSPHATASE"/>
    <property type="match status" value="1"/>
</dbReference>
<dbReference type="AlphaFoldDB" id="A0A221JX58"/>
<evidence type="ECO:0000256" key="2">
    <source>
        <dbReference type="ARBA" id="ARBA00008770"/>
    </source>
</evidence>
<comment type="catalytic activity">
    <reaction evidence="4">
        <text>alpha,alpha-trehalose 6-phosphate + H2O = alpha,alpha-trehalose + phosphate</text>
        <dbReference type="Rhea" id="RHEA:23420"/>
        <dbReference type="ChEBI" id="CHEBI:15377"/>
        <dbReference type="ChEBI" id="CHEBI:16551"/>
        <dbReference type="ChEBI" id="CHEBI:43474"/>
        <dbReference type="ChEBI" id="CHEBI:58429"/>
        <dbReference type="EC" id="3.1.3.12"/>
    </reaction>
</comment>
<comment type="pathway">
    <text evidence="1 4">Glycan biosynthesis; trehalose biosynthesis.</text>
</comment>
<evidence type="ECO:0000313" key="7">
    <source>
        <dbReference type="Proteomes" id="UP000199754"/>
    </source>
</evidence>
<feature type="region of interest" description="Disordered" evidence="5">
    <location>
        <begin position="106"/>
        <end position="125"/>
    </location>
</feature>
<dbReference type="InterPro" id="IPR036412">
    <property type="entry name" value="HAD-like_sf"/>
</dbReference>
<gene>
    <name evidence="6" type="primary">otsB</name>
    <name evidence="6" type="ORF">SULPSESMR1_00485</name>
</gene>
<dbReference type="Gene3D" id="3.40.50.1000">
    <property type="entry name" value="HAD superfamily/HAD-like"/>
    <property type="match status" value="1"/>
</dbReference>
<evidence type="ECO:0000256" key="4">
    <source>
        <dbReference type="RuleBase" id="RU361117"/>
    </source>
</evidence>
<dbReference type="KEGG" id="spse:SULPSESMR1_00485"/>
<dbReference type="PANTHER" id="PTHR43768:SF3">
    <property type="entry name" value="TREHALOSE 6-PHOSPHATE PHOSPHATASE"/>
    <property type="match status" value="1"/>
</dbReference>
<dbReference type="GO" id="GO:0046872">
    <property type="term" value="F:metal ion binding"/>
    <property type="evidence" value="ECO:0007669"/>
    <property type="project" value="UniProtKB-KW"/>
</dbReference>
<feature type="compositionally biased region" description="Basic residues" evidence="5">
    <location>
        <begin position="1"/>
        <end position="14"/>
    </location>
</feature>
<dbReference type="Pfam" id="PF02358">
    <property type="entry name" value="Trehalose_PPase"/>
    <property type="match status" value="1"/>
</dbReference>
<name>A0A221JX58_9RHOB</name>
<evidence type="ECO:0000256" key="1">
    <source>
        <dbReference type="ARBA" id="ARBA00005199"/>
    </source>
</evidence>
<evidence type="ECO:0000313" key="6">
    <source>
        <dbReference type="EMBL" id="ASM71319.1"/>
    </source>
</evidence>
<dbReference type="EMBL" id="CP022415">
    <property type="protein sequence ID" value="ASM71319.1"/>
    <property type="molecule type" value="Genomic_DNA"/>
</dbReference>
<keyword evidence="4" id="KW-0479">Metal-binding</keyword>
<dbReference type="InterPro" id="IPR023214">
    <property type="entry name" value="HAD_sf"/>
</dbReference>
<comment type="similarity">
    <text evidence="2 4">Belongs to the trehalose phosphatase family.</text>
</comment>
<dbReference type="GO" id="GO:0005992">
    <property type="term" value="P:trehalose biosynthetic process"/>
    <property type="evidence" value="ECO:0007669"/>
    <property type="project" value="UniProtKB-UniPathway"/>
</dbReference>
<dbReference type="UniPathway" id="UPA00299"/>
<keyword evidence="3 4" id="KW-0378">Hydrolase</keyword>
<sequence>MSLRPKKPAARHGLRGNCAGTTDGKMSTTNCPPIVRCNDHAFYLDLDGTLAEIVARPEQAMISAGMRGLITQLAAQTSGAVAIVSGRALADVDRVLHPLHLPVAGSHGQELRGAGPTDQGSARDGIDDDALHRITTFAARLGLLAERKPGSVALHYRSAPQHVAASRALIDSLVARDDRYRAIHGKMVSELALRACDKGTAIAALSKVAPFAGRVPVMIGDDVTDEDGFRMAQALGGLGIKIGTGPTDASHRLASVAALSDWLAALLCAQK</sequence>
<dbReference type="NCBIfam" id="TIGR01484">
    <property type="entry name" value="HAD-SF-IIB"/>
    <property type="match status" value="1"/>
</dbReference>
<dbReference type="EC" id="3.1.3.12" evidence="4"/>
<feature type="region of interest" description="Disordered" evidence="5">
    <location>
        <begin position="1"/>
        <end position="25"/>
    </location>
</feature>
<keyword evidence="7" id="KW-1185">Reference proteome</keyword>
<comment type="cofactor">
    <cofactor evidence="4">
        <name>Mg(2+)</name>
        <dbReference type="ChEBI" id="CHEBI:18420"/>
    </cofactor>
</comment>
<dbReference type="CDD" id="cd01627">
    <property type="entry name" value="HAD_TPP"/>
    <property type="match status" value="1"/>
</dbReference>
<dbReference type="Proteomes" id="UP000199754">
    <property type="component" value="Chromosome"/>
</dbReference>